<dbReference type="SMART" id="SM00866">
    <property type="entry name" value="UTRA"/>
    <property type="match status" value="1"/>
</dbReference>
<dbReference type="OrthoDB" id="3192286at2"/>
<protein>
    <submittedName>
        <fullName evidence="5">GntR family transcriptional regulator</fullName>
    </submittedName>
</protein>
<evidence type="ECO:0000256" key="2">
    <source>
        <dbReference type="ARBA" id="ARBA00023125"/>
    </source>
</evidence>
<evidence type="ECO:0000256" key="3">
    <source>
        <dbReference type="ARBA" id="ARBA00023163"/>
    </source>
</evidence>
<sequence length="238" mass="25664">MALLKYEEIAESLRARIAGGEFTPGEIVPSGRDLAEQWSVSRATAIKAMDVLRNDGVVEARQGTGFVVTETPVARPAGGRRVGATRVSGSMPFLRVGVPDWSVPPAHVATALGLDAEVTALRRVRVLQLPDGSPHSYVTAWFPPDVAEQSPRLGQTAPIAEGTTRYVRRSTGRFPVEGQDVTTVRLATGEEVHHLALSEPTAVAIVLHTAYDQEHRPLVCEEGVIPAVHFEQVDTYGM</sequence>
<gene>
    <name evidence="5" type="ORF">SAMN05216499_10142</name>
</gene>
<dbReference type="Proteomes" id="UP000184111">
    <property type="component" value="Unassembled WGS sequence"/>
</dbReference>
<dbReference type="SUPFAM" id="SSF64288">
    <property type="entry name" value="Chorismate lyase-like"/>
    <property type="match status" value="1"/>
</dbReference>
<dbReference type="CDD" id="cd07377">
    <property type="entry name" value="WHTH_GntR"/>
    <property type="match status" value="1"/>
</dbReference>
<dbReference type="PANTHER" id="PTHR44846:SF17">
    <property type="entry name" value="GNTR-FAMILY TRANSCRIPTIONAL REGULATOR"/>
    <property type="match status" value="1"/>
</dbReference>
<dbReference type="InterPro" id="IPR050679">
    <property type="entry name" value="Bact_HTH_transcr_reg"/>
</dbReference>
<name>A0A1M6TH05_9ACTN</name>
<evidence type="ECO:0000259" key="4">
    <source>
        <dbReference type="PROSITE" id="PS50949"/>
    </source>
</evidence>
<dbReference type="GO" id="GO:0045892">
    <property type="term" value="P:negative regulation of DNA-templated transcription"/>
    <property type="evidence" value="ECO:0007669"/>
    <property type="project" value="TreeGrafter"/>
</dbReference>
<reference evidence="5 6" key="1">
    <citation type="submission" date="2016-11" db="EMBL/GenBank/DDBJ databases">
        <authorList>
            <person name="Jaros S."/>
            <person name="Januszkiewicz K."/>
            <person name="Wedrychowicz H."/>
        </authorList>
    </citation>
    <scope>NUCLEOTIDE SEQUENCE [LARGE SCALE GENOMIC DNA]</scope>
    <source>
        <strain evidence="5 6">CGMCC 4.2025</strain>
    </source>
</reference>
<dbReference type="InterPro" id="IPR011663">
    <property type="entry name" value="UTRA"/>
</dbReference>
<dbReference type="Pfam" id="PF00392">
    <property type="entry name" value="GntR"/>
    <property type="match status" value="1"/>
</dbReference>
<dbReference type="Gene3D" id="1.10.10.10">
    <property type="entry name" value="Winged helix-like DNA-binding domain superfamily/Winged helix DNA-binding domain"/>
    <property type="match status" value="1"/>
</dbReference>
<dbReference type="InterPro" id="IPR000524">
    <property type="entry name" value="Tscrpt_reg_HTH_GntR"/>
</dbReference>
<accession>A0A1M6TH05</accession>
<organism evidence="5 6">
    <name type="scientific">Actinacidiphila paucisporea</name>
    <dbReference type="NCBI Taxonomy" id="310782"/>
    <lineage>
        <taxon>Bacteria</taxon>
        <taxon>Bacillati</taxon>
        <taxon>Actinomycetota</taxon>
        <taxon>Actinomycetes</taxon>
        <taxon>Kitasatosporales</taxon>
        <taxon>Streptomycetaceae</taxon>
        <taxon>Actinacidiphila</taxon>
    </lineage>
</organism>
<dbReference type="InterPro" id="IPR036390">
    <property type="entry name" value="WH_DNA-bd_sf"/>
</dbReference>
<dbReference type="GO" id="GO:0003677">
    <property type="term" value="F:DNA binding"/>
    <property type="evidence" value="ECO:0007669"/>
    <property type="project" value="UniProtKB-KW"/>
</dbReference>
<dbReference type="SMART" id="SM00345">
    <property type="entry name" value="HTH_GNTR"/>
    <property type="match status" value="1"/>
</dbReference>
<dbReference type="GO" id="GO:0003700">
    <property type="term" value="F:DNA-binding transcription factor activity"/>
    <property type="evidence" value="ECO:0007669"/>
    <property type="project" value="InterPro"/>
</dbReference>
<dbReference type="PRINTS" id="PR00035">
    <property type="entry name" value="HTHGNTR"/>
</dbReference>
<dbReference type="PANTHER" id="PTHR44846">
    <property type="entry name" value="MANNOSYL-D-GLYCERATE TRANSPORT/METABOLISM SYSTEM REPRESSOR MNGR-RELATED"/>
    <property type="match status" value="1"/>
</dbReference>
<evidence type="ECO:0000313" key="6">
    <source>
        <dbReference type="Proteomes" id="UP000184111"/>
    </source>
</evidence>
<dbReference type="EMBL" id="FRBI01000001">
    <property type="protein sequence ID" value="SHK56220.1"/>
    <property type="molecule type" value="Genomic_DNA"/>
</dbReference>
<dbReference type="STRING" id="310782.SAMN05216499_10142"/>
<evidence type="ECO:0000313" key="5">
    <source>
        <dbReference type="EMBL" id="SHK56220.1"/>
    </source>
</evidence>
<proteinExistence type="predicted"/>
<evidence type="ECO:0000256" key="1">
    <source>
        <dbReference type="ARBA" id="ARBA00023015"/>
    </source>
</evidence>
<keyword evidence="1" id="KW-0805">Transcription regulation</keyword>
<dbReference type="InterPro" id="IPR028978">
    <property type="entry name" value="Chorismate_lyase_/UTRA_dom_sf"/>
</dbReference>
<dbReference type="Pfam" id="PF07702">
    <property type="entry name" value="UTRA"/>
    <property type="match status" value="1"/>
</dbReference>
<dbReference type="RefSeq" id="WP_073492253.1">
    <property type="nucleotide sequence ID" value="NZ_FRBI01000001.1"/>
</dbReference>
<dbReference type="InterPro" id="IPR036388">
    <property type="entry name" value="WH-like_DNA-bd_sf"/>
</dbReference>
<dbReference type="SUPFAM" id="SSF46785">
    <property type="entry name" value="Winged helix' DNA-binding domain"/>
    <property type="match status" value="1"/>
</dbReference>
<dbReference type="AlphaFoldDB" id="A0A1M6TH05"/>
<dbReference type="Gene3D" id="3.40.1410.10">
    <property type="entry name" value="Chorismate lyase-like"/>
    <property type="match status" value="1"/>
</dbReference>
<keyword evidence="3" id="KW-0804">Transcription</keyword>
<keyword evidence="2" id="KW-0238">DNA-binding</keyword>
<feature type="domain" description="HTH gntR-type" evidence="4">
    <location>
        <begin position="3"/>
        <end position="71"/>
    </location>
</feature>
<dbReference type="PROSITE" id="PS50949">
    <property type="entry name" value="HTH_GNTR"/>
    <property type="match status" value="1"/>
</dbReference>
<keyword evidence="6" id="KW-1185">Reference proteome</keyword>